<keyword evidence="1" id="KW-0472">Membrane</keyword>
<keyword evidence="1" id="KW-1133">Transmembrane helix</keyword>
<organism evidence="2 3">
    <name type="scientific">Orchesella dallaii</name>
    <dbReference type="NCBI Taxonomy" id="48710"/>
    <lineage>
        <taxon>Eukaryota</taxon>
        <taxon>Metazoa</taxon>
        <taxon>Ecdysozoa</taxon>
        <taxon>Arthropoda</taxon>
        <taxon>Hexapoda</taxon>
        <taxon>Collembola</taxon>
        <taxon>Entomobryomorpha</taxon>
        <taxon>Entomobryoidea</taxon>
        <taxon>Orchesellidae</taxon>
        <taxon>Orchesellinae</taxon>
        <taxon>Orchesella</taxon>
    </lineage>
</organism>
<feature type="transmembrane region" description="Helical" evidence="1">
    <location>
        <begin position="411"/>
        <end position="431"/>
    </location>
</feature>
<proteinExistence type="predicted"/>
<keyword evidence="1" id="KW-0812">Transmembrane</keyword>
<feature type="transmembrane region" description="Helical" evidence="1">
    <location>
        <begin position="380"/>
        <end position="399"/>
    </location>
</feature>
<keyword evidence="3" id="KW-1185">Reference proteome</keyword>
<gene>
    <name evidence="2" type="ORF">ODALV1_LOCUS31026</name>
</gene>
<dbReference type="Proteomes" id="UP001642540">
    <property type="component" value="Unassembled WGS sequence"/>
</dbReference>
<sequence>MQHRSSSLVTISLDDEATDEEVGSSRGPAAVIEIWQNDETCMEIDGFRSAEKIFTFVVDINHHESQMEQEKLHAVGICNKIFYCFGKFKNGNLCSRGWKQLSEYIGKIWEAFMEKLSQRCERSYLETYFMYANFCGVSPFRIGNENQRVVWLKKVPFYIINTLASYDTILMAKELMLNMIGAHEIRSTDVRLYLFNSKVGANLLVRVGFLMCFQCRAHKYNKAVKIIAASTFSKHLYTVKIFTESLLVCGTSLIVVLIQTHIGLFDGMENYIIENANYASSLFCFTRLCQPTFTNESVFNSGAILLGLLGWSIKLAGNLLEQIARDGILLSALTLGKSADAFQFKKKVKDSTSVDAALVGTHIQTEYEELKNISKCINSAFNVVFRFFLLANVFMFAVFVDEWFNPHIGKLAKSIKLANVVFACITFYYANKTAKIGDRFREWMRNKNSRTILGMSEMEVVMENSSSSSVGFGRGALYIYDSTLIGVATGNVDIYSYYVPFS</sequence>
<protein>
    <submittedName>
        <fullName evidence="2">Uncharacterized protein</fullName>
    </submittedName>
</protein>
<comment type="caution">
    <text evidence="2">The sequence shown here is derived from an EMBL/GenBank/DDBJ whole genome shotgun (WGS) entry which is preliminary data.</text>
</comment>
<evidence type="ECO:0000313" key="3">
    <source>
        <dbReference type="Proteomes" id="UP001642540"/>
    </source>
</evidence>
<dbReference type="EMBL" id="CAXLJM020000164">
    <property type="protein sequence ID" value="CAL8147069.1"/>
    <property type="molecule type" value="Genomic_DNA"/>
</dbReference>
<evidence type="ECO:0000256" key="1">
    <source>
        <dbReference type="SAM" id="Phobius"/>
    </source>
</evidence>
<reference evidence="2 3" key="1">
    <citation type="submission" date="2024-08" db="EMBL/GenBank/DDBJ databases">
        <authorList>
            <person name="Cucini C."/>
            <person name="Frati F."/>
        </authorList>
    </citation>
    <scope>NUCLEOTIDE SEQUENCE [LARGE SCALE GENOMIC DNA]</scope>
</reference>
<accession>A0ABP1S985</accession>
<name>A0ABP1S985_9HEXA</name>
<evidence type="ECO:0000313" key="2">
    <source>
        <dbReference type="EMBL" id="CAL8147069.1"/>
    </source>
</evidence>